<dbReference type="GO" id="GO:0032040">
    <property type="term" value="C:small-subunit processome"/>
    <property type="evidence" value="ECO:0007669"/>
    <property type="project" value="TreeGrafter"/>
</dbReference>
<organism evidence="7 8">
    <name type="scientific">Arxiozyma heterogenica</name>
    <dbReference type="NCBI Taxonomy" id="278026"/>
    <lineage>
        <taxon>Eukaryota</taxon>
        <taxon>Fungi</taxon>
        <taxon>Dikarya</taxon>
        <taxon>Ascomycota</taxon>
        <taxon>Saccharomycotina</taxon>
        <taxon>Saccharomycetes</taxon>
        <taxon>Saccharomycetales</taxon>
        <taxon>Saccharomycetaceae</taxon>
        <taxon>Arxiozyma</taxon>
    </lineage>
</organism>
<comment type="caution">
    <text evidence="7">The sequence shown here is derived from an EMBL/GenBank/DDBJ whole genome shotgun (WGS) entry which is preliminary data.</text>
</comment>
<evidence type="ECO:0000256" key="5">
    <source>
        <dbReference type="SAM" id="MobiDB-lite"/>
    </source>
</evidence>
<feature type="region of interest" description="Disordered" evidence="5">
    <location>
        <begin position="332"/>
        <end position="363"/>
    </location>
</feature>
<dbReference type="EMBL" id="JAWIZZ010000045">
    <property type="protein sequence ID" value="KAK5779935.1"/>
    <property type="molecule type" value="Genomic_DNA"/>
</dbReference>
<feature type="compositionally biased region" description="Acidic residues" evidence="5">
    <location>
        <begin position="47"/>
        <end position="58"/>
    </location>
</feature>
<dbReference type="PANTHER" id="PTHR13237">
    <property type="entry name" value="SOMETHING ABOUT SILENCING PROTEIN 10-RELATED"/>
    <property type="match status" value="1"/>
</dbReference>
<feature type="region of interest" description="Disordered" evidence="5">
    <location>
        <begin position="1"/>
        <end position="24"/>
    </location>
</feature>
<feature type="coiled-coil region" evidence="4">
    <location>
        <begin position="124"/>
        <end position="154"/>
    </location>
</feature>
<dbReference type="PANTHER" id="PTHR13237:SF8">
    <property type="entry name" value="SOMETHING ABOUT SILENCING PROTEIN 10"/>
    <property type="match status" value="1"/>
</dbReference>
<protein>
    <recommendedName>
        <fullName evidence="6">Sas10 C-terminal domain-containing protein</fullName>
    </recommendedName>
</protein>
<dbReference type="GO" id="GO:0000462">
    <property type="term" value="P:maturation of SSU-rRNA from tricistronic rRNA transcript (SSU-rRNA, 5.8S rRNA, LSU-rRNA)"/>
    <property type="evidence" value="ECO:0007669"/>
    <property type="project" value="TreeGrafter"/>
</dbReference>
<dbReference type="Proteomes" id="UP001306508">
    <property type="component" value="Unassembled WGS sequence"/>
</dbReference>
<evidence type="ECO:0000256" key="4">
    <source>
        <dbReference type="SAM" id="Coils"/>
    </source>
</evidence>
<evidence type="ECO:0000259" key="6">
    <source>
        <dbReference type="Pfam" id="PF09368"/>
    </source>
</evidence>
<evidence type="ECO:0000313" key="7">
    <source>
        <dbReference type="EMBL" id="KAK5779935.1"/>
    </source>
</evidence>
<name>A0AAN7WLU6_9SACH</name>
<dbReference type="InterPro" id="IPR018972">
    <property type="entry name" value="Sas10_C_dom"/>
</dbReference>
<sequence length="619" mass="72121">MVKGKGRASRREEEEQDPYGLNEVDEFAAKNERILLENSTLYNENGQTDEDKLDDDDEEAVMDISDIDESEDEDENEMQVESEKAYRQIFGRSLKDDQRPLEDEEAILDNENAWGSTKNEYYGADDLDDDETAKEIEKEALRQQKKHLQELNMTDYLDDEIEEEWVQNAKEFDVSEFQQSTRQTSNNNISLKDVRNMNQESKEKYFKTMFPEYLPLCKEFTQLTEVLNKLKNSKQDNEFVKIKAIALSTYLGSIAAYLGVLSHEFNNNEDFTTMKNHPVMEAILTTKEIWRQANELPNSFDSNTQKERNTNFEYDDNDMVEDVQEIDKEIFNNIPGNENNETDDNADNNMANENDSDNSDEADLDDFEEYVGLSRIDRKSPKQIMTFADKESHKTNNVELVDDFVESEMAEIDAQEKKKRKKSLRFYTSKIDQQSNKKMDRFMGDDDIPYKERLYERQQRLLEEARQRGLHDKNGTDLGVDDYDSQEEAAIAKSVNDQSINDYYHQIQRNREERKQSRKEAHKTALIAARDGKLADAIEAVGEDGKRAINYQILKNKGLTPKRKKENRNARVKKRKKYEKAQKKLKSVRAVYSGGQSGVYEGEKTGIKKNLTRSVKFRN</sequence>
<feature type="domain" description="Sas10 C-terminal" evidence="6">
    <location>
        <begin position="543"/>
        <end position="617"/>
    </location>
</feature>
<proteinExistence type="inferred from homology"/>
<reference evidence="8" key="1">
    <citation type="submission" date="2023-07" db="EMBL/GenBank/DDBJ databases">
        <title>A draft genome of Kazachstania heterogenica Y-27499.</title>
        <authorList>
            <person name="Donic C."/>
            <person name="Kralova J.S."/>
            <person name="Fidel L."/>
            <person name="Ben-Dor S."/>
            <person name="Jung S."/>
        </authorList>
    </citation>
    <scope>NUCLEOTIDE SEQUENCE [LARGE SCALE GENOMIC DNA]</scope>
    <source>
        <strain evidence="8">Y27499</strain>
    </source>
</reference>
<gene>
    <name evidence="7" type="ORF">RI543_002474</name>
</gene>
<dbReference type="AlphaFoldDB" id="A0AAN7WLU6"/>
<evidence type="ECO:0000313" key="8">
    <source>
        <dbReference type="Proteomes" id="UP001306508"/>
    </source>
</evidence>
<feature type="region of interest" description="Disordered" evidence="5">
    <location>
        <begin position="561"/>
        <end position="585"/>
    </location>
</feature>
<evidence type="ECO:0000256" key="1">
    <source>
        <dbReference type="ARBA" id="ARBA00004123"/>
    </source>
</evidence>
<feature type="region of interest" description="Disordered" evidence="5">
    <location>
        <begin position="38"/>
        <end position="58"/>
    </location>
</feature>
<keyword evidence="4" id="KW-0175">Coiled coil</keyword>
<dbReference type="Pfam" id="PF09368">
    <property type="entry name" value="Sas10"/>
    <property type="match status" value="1"/>
</dbReference>
<keyword evidence="8" id="KW-1185">Reference proteome</keyword>
<comment type="subcellular location">
    <subcellularLocation>
        <location evidence="1">Nucleus</location>
    </subcellularLocation>
</comment>
<accession>A0AAN7WLU6</accession>
<comment type="similarity">
    <text evidence="2">Belongs to the SAS10 family.</text>
</comment>
<feature type="compositionally biased region" description="Acidic residues" evidence="5">
    <location>
        <begin position="354"/>
        <end position="363"/>
    </location>
</feature>
<evidence type="ECO:0000256" key="3">
    <source>
        <dbReference type="ARBA" id="ARBA00023242"/>
    </source>
</evidence>
<keyword evidence="3" id="KW-0539">Nucleus</keyword>
<evidence type="ECO:0000256" key="2">
    <source>
        <dbReference type="ARBA" id="ARBA00010979"/>
    </source>
</evidence>